<feature type="chain" id="PRO_5012655049" description="Signal transduction histidine kinase internal region domain-containing protein" evidence="2">
    <location>
        <begin position="28"/>
        <end position="993"/>
    </location>
</feature>
<dbReference type="OrthoDB" id="9809670at2"/>
<sequence>MTFLRSSHYFKALHLWSVLLSSLVLSAQNDHQPYFRNYSTDDGLPSPEVHDILQDRQGYLWIATDNGVSRFDGYRFHNYGAKQGLMNNVVFFLEEDSHGRVWMQTMSGNMYYYDQDSIHTYAHNDIFGQYRYFLPNGFMIPEGKWHYFSLIHLGILRVDSTGRHDFLNRNTSSMLVLLEKPELKRSLFSIVGNATLQQFGFPVNTSPTNHQLAVFSDSLNGVHDVYLKPGTTRSSGFSEGQHQLFDFRKELVIYQNYELVSRFPIPSKAAEIDRIDSTFWVGLNNKEGVWAFPSVSDLHQGRYQRYLKGNSISAVYRDNLGGHWFGTLEDGLRYAPNLDLRVIRPEILSPNENILCLQRGSDGQLLLGTDAGQIYALDTTGNFQKLQKIEGGVYDLRYTTNDRTLWVTGQPLQMIRGGKRKPVPYADALSRAELVSSKRILPSADSSRIYCLSSIGLEVVDRSAEQVVFSTLGTTYQTSFLDAFEDSGGRIWIGSTRGLLEFSEDQLRPVVHREPFFQLRIEAINELADGTLVMGSKGGGIALWKDAQVTILDDKAGLTSNMIESIIIDDEQQIWVATLNGLNVVRRDSVTREWSIRQVTMSHGLPSNEIHDLCHIGNWLYIATGNGLVRFPLKQKITRYAPAPFFETILVNGQPVDQDQLGRLKYNEGNIQLHFICLNYKFRENIPYRYKLNADAAWSYTRDRSVNYAALTPGNYTFELQAQNEDGAWSESLIAEFSISRPFWQRLWFRLGAVAFLLFGGIYYWYRVRLTRLRKEALTEKQINELHRSALQAQMNPHFIFNCLNSIQSFIASGDKTSAMHYLARFAKLVRATLNASTQASISLEEEVQVLKNYIELEKLRFHDRFEYTIEIDPELDPFEISLPPLLVQPFVENAINHGFNFTDPTRIGDLRIRYQKAGGYLRVSIRDNGLGIDRSQQHQANATSIHQLMGMSITQKRLSLQGAPAGDHLQVEELKDEANNTAGTEVVIRIKI</sequence>
<organism evidence="5 6">
    <name type="scientific">Flavilitoribacter nigricans (strain ATCC 23147 / DSM 23189 / NBRC 102662 / NCIMB 1420 / SS-2)</name>
    <name type="common">Lewinella nigricans</name>
    <dbReference type="NCBI Taxonomy" id="1122177"/>
    <lineage>
        <taxon>Bacteria</taxon>
        <taxon>Pseudomonadati</taxon>
        <taxon>Bacteroidota</taxon>
        <taxon>Saprospiria</taxon>
        <taxon>Saprospirales</taxon>
        <taxon>Lewinellaceae</taxon>
        <taxon>Flavilitoribacter</taxon>
    </lineage>
</organism>
<dbReference type="EMBL" id="PDUD01000010">
    <property type="protein sequence ID" value="PHN07283.1"/>
    <property type="molecule type" value="Genomic_DNA"/>
</dbReference>
<feature type="signal peptide" evidence="2">
    <location>
        <begin position="1"/>
        <end position="27"/>
    </location>
</feature>
<gene>
    <name evidence="5" type="ORF">CRP01_06540</name>
</gene>
<keyword evidence="6" id="KW-1185">Reference proteome</keyword>
<dbReference type="Proteomes" id="UP000223913">
    <property type="component" value="Unassembled WGS sequence"/>
</dbReference>
<keyword evidence="1" id="KW-0812">Transmembrane</keyword>
<dbReference type="GO" id="GO:0000155">
    <property type="term" value="F:phosphorelay sensor kinase activity"/>
    <property type="evidence" value="ECO:0007669"/>
    <property type="project" value="InterPro"/>
</dbReference>
<reference evidence="5 6" key="1">
    <citation type="submission" date="2017-10" db="EMBL/GenBank/DDBJ databases">
        <title>The draft genome sequence of Lewinella nigricans NBRC 102662.</title>
        <authorList>
            <person name="Wang K."/>
        </authorList>
    </citation>
    <scope>NUCLEOTIDE SEQUENCE [LARGE SCALE GENOMIC DNA]</scope>
    <source>
        <strain evidence="5 6">NBRC 102662</strain>
    </source>
</reference>
<dbReference type="InterPro" id="IPR011123">
    <property type="entry name" value="Y_Y_Y"/>
</dbReference>
<dbReference type="SUPFAM" id="SSF50998">
    <property type="entry name" value="Quinoprotein alcohol dehydrogenase-like"/>
    <property type="match status" value="1"/>
</dbReference>
<dbReference type="InterPro" id="IPR015943">
    <property type="entry name" value="WD40/YVTN_repeat-like_dom_sf"/>
</dbReference>
<accession>A0A2D0NHN9</accession>
<feature type="domain" description="Signal transduction histidine kinase internal region" evidence="3">
    <location>
        <begin position="789"/>
        <end position="866"/>
    </location>
</feature>
<dbReference type="GO" id="GO:0016020">
    <property type="term" value="C:membrane"/>
    <property type="evidence" value="ECO:0007669"/>
    <property type="project" value="InterPro"/>
</dbReference>
<keyword evidence="1" id="KW-0472">Membrane</keyword>
<dbReference type="Pfam" id="PF06580">
    <property type="entry name" value="His_kinase"/>
    <property type="match status" value="1"/>
</dbReference>
<comment type="caution">
    <text evidence="5">The sequence shown here is derived from an EMBL/GenBank/DDBJ whole genome shotgun (WGS) entry which is preliminary data.</text>
</comment>
<evidence type="ECO:0000259" key="3">
    <source>
        <dbReference type="Pfam" id="PF06580"/>
    </source>
</evidence>
<keyword evidence="1" id="KW-1133">Transmembrane helix</keyword>
<dbReference type="InterPro" id="IPR013783">
    <property type="entry name" value="Ig-like_fold"/>
</dbReference>
<name>A0A2D0NHN9_FLAN2</name>
<dbReference type="InterPro" id="IPR010559">
    <property type="entry name" value="Sig_transdc_His_kin_internal"/>
</dbReference>
<evidence type="ECO:0000256" key="2">
    <source>
        <dbReference type="SAM" id="SignalP"/>
    </source>
</evidence>
<dbReference type="Gene3D" id="3.30.565.10">
    <property type="entry name" value="Histidine kinase-like ATPase, C-terminal domain"/>
    <property type="match status" value="1"/>
</dbReference>
<evidence type="ECO:0008006" key="7">
    <source>
        <dbReference type="Google" id="ProtNLM"/>
    </source>
</evidence>
<evidence type="ECO:0000259" key="4">
    <source>
        <dbReference type="Pfam" id="PF07495"/>
    </source>
</evidence>
<dbReference type="SUPFAM" id="SSF63829">
    <property type="entry name" value="Calcium-dependent phosphotriesterase"/>
    <property type="match status" value="1"/>
</dbReference>
<dbReference type="Pfam" id="PF07495">
    <property type="entry name" value="Y_Y_Y"/>
    <property type="match status" value="1"/>
</dbReference>
<dbReference type="Pfam" id="PF07494">
    <property type="entry name" value="Reg_prop"/>
    <property type="match status" value="1"/>
</dbReference>
<evidence type="ECO:0000313" key="6">
    <source>
        <dbReference type="Proteomes" id="UP000223913"/>
    </source>
</evidence>
<dbReference type="Gene3D" id="2.130.10.10">
    <property type="entry name" value="YVTN repeat-like/Quinoprotein amine dehydrogenase"/>
    <property type="match status" value="3"/>
</dbReference>
<dbReference type="InterPro" id="IPR011047">
    <property type="entry name" value="Quinoprotein_ADH-like_sf"/>
</dbReference>
<dbReference type="PANTHER" id="PTHR34220:SF7">
    <property type="entry name" value="SENSOR HISTIDINE KINASE YPDA"/>
    <property type="match status" value="1"/>
</dbReference>
<dbReference type="Gene3D" id="2.60.40.10">
    <property type="entry name" value="Immunoglobulins"/>
    <property type="match status" value="1"/>
</dbReference>
<dbReference type="PANTHER" id="PTHR34220">
    <property type="entry name" value="SENSOR HISTIDINE KINASE YPDA"/>
    <property type="match status" value="1"/>
</dbReference>
<feature type="transmembrane region" description="Helical" evidence="1">
    <location>
        <begin position="747"/>
        <end position="766"/>
    </location>
</feature>
<keyword evidence="2" id="KW-0732">Signal</keyword>
<dbReference type="InterPro" id="IPR011110">
    <property type="entry name" value="Reg_prop"/>
</dbReference>
<dbReference type="AlphaFoldDB" id="A0A2D0NHN9"/>
<dbReference type="RefSeq" id="WP_099149213.1">
    <property type="nucleotide sequence ID" value="NZ_PDUD01000010.1"/>
</dbReference>
<evidence type="ECO:0000313" key="5">
    <source>
        <dbReference type="EMBL" id="PHN07283.1"/>
    </source>
</evidence>
<protein>
    <recommendedName>
        <fullName evidence="7">Signal transduction histidine kinase internal region domain-containing protein</fullName>
    </recommendedName>
</protein>
<proteinExistence type="predicted"/>
<dbReference type="InterPro" id="IPR050640">
    <property type="entry name" value="Bact_2-comp_sensor_kinase"/>
</dbReference>
<dbReference type="SUPFAM" id="SSF55874">
    <property type="entry name" value="ATPase domain of HSP90 chaperone/DNA topoisomerase II/histidine kinase"/>
    <property type="match status" value="1"/>
</dbReference>
<dbReference type="InterPro" id="IPR036890">
    <property type="entry name" value="HATPase_C_sf"/>
</dbReference>
<evidence type="ECO:0000256" key="1">
    <source>
        <dbReference type="SAM" id="Phobius"/>
    </source>
</evidence>
<feature type="domain" description="Two component regulator three Y" evidence="4">
    <location>
        <begin position="679"/>
        <end position="737"/>
    </location>
</feature>